<accession>A0A5B0L413</accession>
<evidence type="ECO:0000313" key="1">
    <source>
        <dbReference type="EMBL" id="KAA1058766.1"/>
    </source>
</evidence>
<reference evidence="1 2" key="1">
    <citation type="submission" date="2019-07" db="EMBL/GenBank/DDBJ databases">
        <title>Genome sequencing of the stress-tolerant strain Azospirillum brasilense Az19.</title>
        <authorList>
            <person name="Maroniche G.A."/>
            <person name="Garcia J.E."/>
            <person name="Pagnussat L."/>
            <person name="Amenta M."/>
            <person name="Creus C.M."/>
        </authorList>
    </citation>
    <scope>NUCLEOTIDE SEQUENCE [LARGE SCALE GENOMIC DNA]</scope>
    <source>
        <strain evidence="1 2">Az19</strain>
    </source>
</reference>
<name>A0A5B0L413_9PROT</name>
<organism evidence="1 2">
    <name type="scientific">Azospirillum argentinense</name>
    <dbReference type="NCBI Taxonomy" id="2970906"/>
    <lineage>
        <taxon>Bacteria</taxon>
        <taxon>Pseudomonadati</taxon>
        <taxon>Pseudomonadota</taxon>
        <taxon>Alphaproteobacteria</taxon>
        <taxon>Rhodospirillales</taxon>
        <taxon>Azospirillaceae</taxon>
        <taxon>Azospirillum</taxon>
    </lineage>
</organism>
<dbReference type="AlphaFoldDB" id="A0A5B0L413"/>
<dbReference type="Proteomes" id="UP000325333">
    <property type="component" value="Unassembled WGS sequence"/>
</dbReference>
<proteinExistence type="predicted"/>
<protein>
    <submittedName>
        <fullName evidence="1">Uncharacterized protein</fullName>
    </submittedName>
</protein>
<gene>
    <name evidence="1" type="ORF">FH063_000966</name>
</gene>
<evidence type="ECO:0000313" key="2">
    <source>
        <dbReference type="Proteomes" id="UP000325333"/>
    </source>
</evidence>
<sequence>MFQVGALRWVPVFKKYVHCKNSLLRRQNKESIRLLFIDV</sequence>
<dbReference type="EMBL" id="VEWN01000001">
    <property type="protein sequence ID" value="KAA1058766.1"/>
    <property type="molecule type" value="Genomic_DNA"/>
</dbReference>
<comment type="caution">
    <text evidence="1">The sequence shown here is derived from an EMBL/GenBank/DDBJ whole genome shotgun (WGS) entry which is preliminary data.</text>
</comment>